<dbReference type="Proteomes" id="UP000276133">
    <property type="component" value="Unassembled WGS sequence"/>
</dbReference>
<gene>
    <name evidence="2" type="ORF">BpHYR1_022152</name>
</gene>
<organism evidence="2 3">
    <name type="scientific">Brachionus plicatilis</name>
    <name type="common">Marine rotifer</name>
    <name type="synonym">Brachionus muelleri</name>
    <dbReference type="NCBI Taxonomy" id="10195"/>
    <lineage>
        <taxon>Eukaryota</taxon>
        <taxon>Metazoa</taxon>
        <taxon>Spiralia</taxon>
        <taxon>Gnathifera</taxon>
        <taxon>Rotifera</taxon>
        <taxon>Eurotatoria</taxon>
        <taxon>Monogononta</taxon>
        <taxon>Pseudotrocha</taxon>
        <taxon>Ploima</taxon>
        <taxon>Brachionidae</taxon>
        <taxon>Brachionus</taxon>
    </lineage>
</organism>
<proteinExistence type="predicted"/>
<reference evidence="2 3" key="1">
    <citation type="journal article" date="2018" name="Sci. Rep.">
        <title>Genomic signatures of local adaptation to the degree of environmental predictability in rotifers.</title>
        <authorList>
            <person name="Franch-Gras L."/>
            <person name="Hahn C."/>
            <person name="Garcia-Roger E.M."/>
            <person name="Carmona M.J."/>
            <person name="Serra M."/>
            <person name="Gomez A."/>
        </authorList>
    </citation>
    <scope>NUCLEOTIDE SEQUENCE [LARGE SCALE GENOMIC DNA]</scope>
    <source>
        <strain evidence="2">HYR1</strain>
    </source>
</reference>
<dbReference type="AlphaFoldDB" id="A0A3M7SKG8"/>
<evidence type="ECO:0000256" key="1">
    <source>
        <dbReference type="SAM" id="MobiDB-lite"/>
    </source>
</evidence>
<feature type="non-terminal residue" evidence="2">
    <location>
        <position position="277"/>
    </location>
</feature>
<evidence type="ECO:0000313" key="3">
    <source>
        <dbReference type="Proteomes" id="UP000276133"/>
    </source>
</evidence>
<keyword evidence="3" id="KW-1185">Reference proteome</keyword>
<protein>
    <submittedName>
        <fullName evidence="2">Uncharacterized protein</fullName>
    </submittedName>
</protein>
<dbReference type="OrthoDB" id="10603561at2759"/>
<evidence type="ECO:0000313" key="2">
    <source>
        <dbReference type="EMBL" id="RNA36273.1"/>
    </source>
</evidence>
<comment type="caution">
    <text evidence="2">The sequence shown here is derived from an EMBL/GenBank/DDBJ whole genome shotgun (WGS) entry which is preliminary data.</text>
</comment>
<accession>A0A3M7SKG8</accession>
<name>A0A3M7SKG8_BRAPC</name>
<dbReference type="EMBL" id="REGN01001208">
    <property type="protein sequence ID" value="RNA36273.1"/>
    <property type="molecule type" value="Genomic_DNA"/>
</dbReference>
<feature type="region of interest" description="Disordered" evidence="1">
    <location>
        <begin position="223"/>
        <end position="249"/>
    </location>
</feature>
<sequence length="277" mass="31379">MDKKSKHVLKINCIPLKTDDRIYESTLSVNSSQMPDVSIGKKDTIRSSIKNFFKQKFSLNGDSRSSEKNLAESQPSSEIVKEISEIVNSPNFHVIKQFLSLGIGPVGDCGPIQSLEQHLNRSIEAHIQHYLNRRQLSKKILKERKKFRISKKIPAIKAHEPTSFRVSDRIERFENLNNSINSIHSKSKDAGDEFKVWSPKVIDYICKKNNKVKVNRKTSVLSHSKSTTVNPSVSSYHSANKSESSTKAESLTSIIEVNKKQDDAPGLEEFRKKLKSD</sequence>